<evidence type="ECO:0000313" key="3">
    <source>
        <dbReference type="EMBL" id="PZX52247.1"/>
    </source>
</evidence>
<evidence type="ECO:0000256" key="1">
    <source>
        <dbReference type="SAM" id="SignalP"/>
    </source>
</evidence>
<dbReference type="AlphaFoldDB" id="A0A2W7R986"/>
<dbReference type="InterPro" id="IPR028250">
    <property type="entry name" value="DsbDN"/>
</dbReference>
<dbReference type="Pfam" id="PF11412">
    <property type="entry name" value="DsbD_N"/>
    <property type="match status" value="1"/>
</dbReference>
<sequence length="269" mass="28495">MMQRLASSLLVALSLALPIPAAATTQDEILRAAVLPGWRSDSGTHIAALRLTLAPGWKTYWRSPGDAGIPPLFDWAGSENVRSVRFHWPRPHVFDLNGMQSIGYKGELVLPLEVTAIDASQPIRLRANVELGVCRDICIPAALTLDAALPLQGAADAVIDAALRQRPQTGREAGMAGIACQIEPIADGLRLTTAIDMPALGQHEVVVLEPGQGSVWASDSVSARQGNRLTATTELVAASGQPFALDRSKLTVTVLGPDRAVEIRGCPAP</sequence>
<proteinExistence type="predicted"/>
<feature type="chain" id="PRO_5015846413" evidence="1">
    <location>
        <begin position="24"/>
        <end position="269"/>
    </location>
</feature>
<evidence type="ECO:0000259" key="2">
    <source>
        <dbReference type="Pfam" id="PF11412"/>
    </source>
</evidence>
<accession>A0A2W7R986</accession>
<feature type="signal peptide" evidence="1">
    <location>
        <begin position="1"/>
        <end position="23"/>
    </location>
</feature>
<reference evidence="3 4" key="1">
    <citation type="submission" date="2018-06" db="EMBL/GenBank/DDBJ databases">
        <title>Genomic Encyclopedia of Archaeal and Bacterial Type Strains, Phase II (KMG-II): from individual species to whole genera.</title>
        <authorList>
            <person name="Goeker M."/>
        </authorList>
    </citation>
    <scope>NUCLEOTIDE SEQUENCE [LARGE SCALE GENOMIC DNA]</scope>
    <source>
        <strain evidence="3 4">DSM 18774</strain>
    </source>
</reference>
<dbReference type="Proteomes" id="UP000249538">
    <property type="component" value="Unassembled WGS sequence"/>
</dbReference>
<organism evidence="3 4">
    <name type="scientific">Cereibacter changlensis</name>
    <dbReference type="NCBI Taxonomy" id="402884"/>
    <lineage>
        <taxon>Bacteria</taxon>
        <taxon>Pseudomonadati</taxon>
        <taxon>Pseudomonadota</taxon>
        <taxon>Alphaproteobacteria</taxon>
        <taxon>Rhodobacterales</taxon>
        <taxon>Paracoccaceae</taxon>
        <taxon>Cereibacter</taxon>
    </lineage>
</organism>
<feature type="domain" description="Thiol:disulfide interchange protein DsbD N-terminal" evidence="2">
    <location>
        <begin position="41"/>
        <end position="142"/>
    </location>
</feature>
<gene>
    <name evidence="3" type="ORF">LX76_02774</name>
</gene>
<keyword evidence="1" id="KW-0732">Signal</keyword>
<evidence type="ECO:0000313" key="4">
    <source>
        <dbReference type="Proteomes" id="UP000249538"/>
    </source>
</evidence>
<protein>
    <submittedName>
        <fullName evidence="3">DsbC/DsbD-like thiol-disulfide interchange protein</fullName>
    </submittedName>
</protein>
<comment type="caution">
    <text evidence="3">The sequence shown here is derived from an EMBL/GenBank/DDBJ whole genome shotgun (WGS) entry which is preliminary data.</text>
</comment>
<dbReference type="EMBL" id="QKZS01000008">
    <property type="protein sequence ID" value="PZX52247.1"/>
    <property type="molecule type" value="Genomic_DNA"/>
</dbReference>
<name>A0A2W7R986_9RHOB</name>